<evidence type="ECO:0000256" key="1">
    <source>
        <dbReference type="SAM" id="MobiDB-lite"/>
    </source>
</evidence>
<comment type="caution">
    <text evidence="2">The sequence shown here is derived from an EMBL/GenBank/DDBJ whole genome shotgun (WGS) entry which is preliminary data.</text>
</comment>
<keyword evidence="3" id="KW-1185">Reference proteome</keyword>
<feature type="region of interest" description="Disordered" evidence="1">
    <location>
        <begin position="45"/>
        <end position="128"/>
    </location>
</feature>
<proteinExistence type="predicted"/>
<protein>
    <submittedName>
        <fullName evidence="2">Uncharacterized protein</fullName>
    </submittedName>
</protein>
<feature type="compositionally biased region" description="Low complexity" evidence="1">
    <location>
        <begin position="726"/>
        <end position="735"/>
    </location>
</feature>
<sequence>MRVASSGVGAAAGLGASGRCPWPLDPPRAFAGAGAVRACFPRTQLSPIGGDSPNLGPIFMPSRTQRASRSAATSAAASPRAAIGGGSGSRRRALIRRRPQPRGSARRRRRYRDEAGLLPDMDTDSPRFPGRLTTELGSANGPLQLAALLAEYGAYMSGPQVALALGRLAAFASFQALSPEQLAAHRRAARRCCLLLLQPGLGGGGGGSSLGAVGLAALGVAGGGTGSGEPRPRLAECEPLSLARASYALGRLGLYDSQLLELLVQESGTRLHLFAADALAALLGGLAALGHRPPAQWWDRYSLEVYARFGLFSCQELAVLLYGCARLSYNPSPAWAARALEAYRAAAAAPYAPPLPAAGVKFAFALATLQIRPSFNWLGAFMTRARPHLDALSARELAVLLWALSRLLLPHTPPPPAPHTQHAAGSSGAGNTPDANTATNTATAVSGAAGSSYLQLLDRVWLDAWLRCTARRLPGASAAALVLALQALAVLQVYPLPSKFSAALLDRVAEVLPPPALPPQQQQAQQQQTLGASGVMGALTEELPYEGGVSLGELDDDQQLQAGAGAGAEAGGARLSGAEVVSVLLSLVALRVRPGPDWMEACLAALEPQLRVLPPPMLLELAWALARLRYQPAKPWVAALLGALGAARAGLSAAQLGLLAWALAQMQVKAAGALQKLLSPHKDMVSVAGAGGAAAGPGTGPPDYAAGPAAARAVVVAVAPGAASVGATASSRGTGPARKRGSGGASPPLQDAAGAGAGGSADGGGGRGGGPPAGLGGYEAGLQAKLLELMGAD</sequence>
<feature type="region of interest" description="Disordered" evidence="1">
    <location>
        <begin position="413"/>
        <end position="439"/>
    </location>
</feature>
<accession>A0A835SKK7</accession>
<feature type="compositionally biased region" description="Gly residues" evidence="1">
    <location>
        <begin position="755"/>
        <end position="777"/>
    </location>
</feature>
<name>A0A835SKK7_CHLIN</name>
<dbReference type="Proteomes" id="UP000650467">
    <property type="component" value="Unassembled WGS sequence"/>
</dbReference>
<dbReference type="AlphaFoldDB" id="A0A835SKK7"/>
<feature type="region of interest" description="Disordered" evidence="1">
    <location>
        <begin position="726"/>
        <end position="777"/>
    </location>
</feature>
<feature type="compositionally biased region" description="Basic residues" evidence="1">
    <location>
        <begin position="89"/>
        <end position="110"/>
    </location>
</feature>
<dbReference type="OrthoDB" id="543542at2759"/>
<gene>
    <name evidence="2" type="ORF">HXX76_016095</name>
</gene>
<reference evidence="2" key="1">
    <citation type="journal article" date="2020" name="bioRxiv">
        <title>Comparative genomics of Chlamydomonas.</title>
        <authorList>
            <person name="Craig R.J."/>
            <person name="Hasan A.R."/>
            <person name="Ness R.W."/>
            <person name="Keightley P.D."/>
        </authorList>
    </citation>
    <scope>NUCLEOTIDE SEQUENCE</scope>
    <source>
        <strain evidence="2">SAG 7.73</strain>
    </source>
</reference>
<dbReference type="EMBL" id="JAEHOC010000111">
    <property type="protein sequence ID" value="KAG2422370.1"/>
    <property type="molecule type" value="Genomic_DNA"/>
</dbReference>
<feature type="compositionally biased region" description="Low complexity" evidence="1">
    <location>
        <begin position="61"/>
        <end position="82"/>
    </location>
</feature>
<feature type="compositionally biased region" description="Low complexity" evidence="1">
    <location>
        <begin position="419"/>
        <end position="439"/>
    </location>
</feature>
<organism evidence="2 3">
    <name type="scientific">Chlamydomonas incerta</name>
    <dbReference type="NCBI Taxonomy" id="51695"/>
    <lineage>
        <taxon>Eukaryota</taxon>
        <taxon>Viridiplantae</taxon>
        <taxon>Chlorophyta</taxon>
        <taxon>core chlorophytes</taxon>
        <taxon>Chlorophyceae</taxon>
        <taxon>CS clade</taxon>
        <taxon>Chlamydomonadales</taxon>
        <taxon>Chlamydomonadaceae</taxon>
        <taxon>Chlamydomonas</taxon>
    </lineage>
</organism>
<evidence type="ECO:0000313" key="2">
    <source>
        <dbReference type="EMBL" id="KAG2422370.1"/>
    </source>
</evidence>
<evidence type="ECO:0000313" key="3">
    <source>
        <dbReference type="Proteomes" id="UP000650467"/>
    </source>
</evidence>